<dbReference type="InterPro" id="IPR000182">
    <property type="entry name" value="GNAT_dom"/>
</dbReference>
<dbReference type="PROSITE" id="PS51186">
    <property type="entry name" value="GNAT"/>
    <property type="match status" value="1"/>
</dbReference>
<evidence type="ECO:0000259" key="1">
    <source>
        <dbReference type="PROSITE" id="PS51186"/>
    </source>
</evidence>
<dbReference type="InterPro" id="IPR016181">
    <property type="entry name" value="Acyl_CoA_acyltransferase"/>
</dbReference>
<dbReference type="SUPFAM" id="SSF55729">
    <property type="entry name" value="Acyl-CoA N-acyltransferases (Nat)"/>
    <property type="match status" value="1"/>
</dbReference>
<protein>
    <submittedName>
        <fullName evidence="2">GNAT family N-acetyltransferase</fullName>
    </submittedName>
</protein>
<evidence type="ECO:0000313" key="3">
    <source>
        <dbReference type="Proteomes" id="UP001481677"/>
    </source>
</evidence>
<feature type="domain" description="N-acetyltransferase" evidence="1">
    <location>
        <begin position="1"/>
        <end position="130"/>
    </location>
</feature>
<dbReference type="PANTHER" id="PTHR43792:SF1">
    <property type="entry name" value="N-ACETYLTRANSFERASE DOMAIN-CONTAINING PROTEIN"/>
    <property type="match status" value="1"/>
</dbReference>
<accession>A0ABU9R9R9</accession>
<organism evidence="2 3">
    <name type="scientific">Paraburkholderia azotifigens</name>
    <dbReference type="NCBI Taxonomy" id="2057004"/>
    <lineage>
        <taxon>Bacteria</taxon>
        <taxon>Pseudomonadati</taxon>
        <taxon>Pseudomonadota</taxon>
        <taxon>Betaproteobacteria</taxon>
        <taxon>Burkholderiales</taxon>
        <taxon>Burkholderiaceae</taxon>
        <taxon>Paraburkholderia</taxon>
    </lineage>
</organism>
<reference evidence="2 3" key="1">
    <citation type="submission" date="2024-01" db="EMBL/GenBank/DDBJ databases">
        <title>The diversity of rhizobia nodulating Mimosa spp. in eleven states of Brazil covering several biomes is determined by host plant, location, and edaphic factors.</title>
        <authorList>
            <person name="Rouws L."/>
            <person name="Barauna A."/>
            <person name="Beukes C."/>
            <person name="De Faria S.M."/>
            <person name="Gross E."/>
            <person name="Dos Reis Junior F.B."/>
            <person name="Simon M."/>
            <person name="Maluk M."/>
            <person name="Odee D.W."/>
            <person name="Kenicer G."/>
            <person name="Young J.P.W."/>
            <person name="Reis V.M."/>
            <person name="Zilli J."/>
            <person name="James E.K."/>
        </authorList>
    </citation>
    <scope>NUCLEOTIDE SEQUENCE [LARGE SCALE GENOMIC DNA]</scope>
    <source>
        <strain evidence="2 3">JPY530</strain>
    </source>
</reference>
<dbReference type="RefSeq" id="WP_240057185.1">
    <property type="nucleotide sequence ID" value="NZ_JAZHFZ010000028.1"/>
</dbReference>
<name>A0ABU9R9R9_9BURK</name>
<keyword evidence="3" id="KW-1185">Reference proteome</keyword>
<dbReference type="Gene3D" id="3.40.630.30">
    <property type="match status" value="1"/>
</dbReference>
<dbReference type="InterPro" id="IPR051531">
    <property type="entry name" value="N-acetyltransferase"/>
</dbReference>
<dbReference type="Proteomes" id="UP001481677">
    <property type="component" value="Unassembled WGS sequence"/>
</dbReference>
<comment type="caution">
    <text evidence="2">The sequence shown here is derived from an EMBL/GenBank/DDBJ whole genome shotgun (WGS) entry which is preliminary data.</text>
</comment>
<dbReference type="Pfam" id="PF13302">
    <property type="entry name" value="Acetyltransf_3"/>
    <property type="match status" value="1"/>
</dbReference>
<sequence length="181" mass="20643">MEGRESIESAKERWDQFGFSWWSIIRKDSGEIIGAGCVQHIENEPDNPVEVGWRLKRDRWGHGYATEAARAMIAFAFDVLGLAAIHATTHPSNERSINVIKRWGCEVLGCGLTMGGWWRCMWRRGKRWLRVGNCCEKGRRSALSSYSHSIVAGGLPEISYTTRLIPRTSLMIRFDTWPSRS</sequence>
<gene>
    <name evidence="2" type="ORF">V4C56_29750</name>
</gene>
<dbReference type="PANTHER" id="PTHR43792">
    <property type="entry name" value="GNAT FAMILY, PUTATIVE (AFU_ORTHOLOGUE AFUA_3G00765)-RELATED-RELATED"/>
    <property type="match status" value="1"/>
</dbReference>
<proteinExistence type="predicted"/>
<dbReference type="EMBL" id="JAZHGA010000027">
    <property type="protein sequence ID" value="MEM5343791.1"/>
    <property type="molecule type" value="Genomic_DNA"/>
</dbReference>
<evidence type="ECO:0000313" key="2">
    <source>
        <dbReference type="EMBL" id="MEM5343791.1"/>
    </source>
</evidence>